<name>A0A7I8DSC6_9FIRM</name>
<dbReference type="Proteomes" id="UP000515703">
    <property type="component" value="Chromosome"/>
</dbReference>
<dbReference type="KEGG" id="acht:bsdcttw_36680"/>
<reference evidence="1 2" key="2">
    <citation type="submission" date="2020-08" db="EMBL/GenBank/DDBJ databases">
        <authorList>
            <person name="Ueki A."/>
            <person name="Tonouchi A."/>
        </authorList>
    </citation>
    <scope>NUCLEOTIDE SEQUENCE [LARGE SCALE GENOMIC DNA]</scope>
    <source>
        <strain evidence="1 2">CTTW</strain>
    </source>
</reference>
<dbReference type="EMBL" id="AP023368">
    <property type="protein sequence ID" value="BCK00628.1"/>
    <property type="molecule type" value="Genomic_DNA"/>
</dbReference>
<gene>
    <name evidence="1" type="ORF">bsdcttw_36680</name>
</gene>
<dbReference type="AlphaFoldDB" id="A0A7I8DSC6"/>
<reference evidence="1 2" key="1">
    <citation type="submission" date="2020-08" db="EMBL/GenBank/DDBJ databases">
        <title>Draft genome sequencing of an Anaerocolumna strain isolated from anoxic soil subjected to BSD treatment.</title>
        <authorList>
            <person name="Uek A."/>
            <person name="Tonouchi A."/>
        </authorList>
    </citation>
    <scope>NUCLEOTIDE SEQUENCE [LARGE SCALE GENOMIC DNA]</scope>
    <source>
        <strain evidence="1 2">CTTW</strain>
    </source>
</reference>
<organism evidence="1 2">
    <name type="scientific">Anaerocolumna chitinilytica</name>
    <dbReference type="NCBI Taxonomy" id="1727145"/>
    <lineage>
        <taxon>Bacteria</taxon>
        <taxon>Bacillati</taxon>
        <taxon>Bacillota</taxon>
        <taxon>Clostridia</taxon>
        <taxon>Lachnospirales</taxon>
        <taxon>Lachnospiraceae</taxon>
        <taxon>Anaerocolumna</taxon>
    </lineage>
</organism>
<keyword evidence="2" id="KW-1185">Reference proteome</keyword>
<proteinExistence type="predicted"/>
<accession>A0A7I8DSC6</accession>
<protein>
    <recommendedName>
        <fullName evidence="3">CobQ/CobB/MinD/ParA nucleotide binding domain-containing protein</fullName>
    </recommendedName>
</protein>
<sequence>MCTEAHRGEPNMKIAFWSSARGSIGVTSNLACVSIAMAFESSCKTMLLENHYQKNPLENMLIHRQDQKLVKNTIGTNRYRGLEHIINQMWKEQEKRRYYYSEVQNGKMQEEMWTLHDLHPKEKKLFYKKNEKLMKEASVEILINSLYYLPTGNHFNQSIFDYTLNDNIMKILWASENFAPYTFIDTSNENNLSSKIILEEVDIVVVTLMPQQDVIEQFFRNYSSLLSKCIILLNLSKNNNSQISNISSKYSFQLSRIIPIPYNMEYSQAILQGRVVEFMMRNYRCKSEHPNYPFINSIRHVSAVLQRIQDKSLGCKN</sequence>
<evidence type="ECO:0000313" key="2">
    <source>
        <dbReference type="Proteomes" id="UP000515703"/>
    </source>
</evidence>
<evidence type="ECO:0000313" key="1">
    <source>
        <dbReference type="EMBL" id="BCK00628.1"/>
    </source>
</evidence>
<evidence type="ECO:0008006" key="3">
    <source>
        <dbReference type="Google" id="ProtNLM"/>
    </source>
</evidence>